<dbReference type="AlphaFoldDB" id="A0A7E4VTJ6"/>
<sequence>MMPSALASTTKKTLQNTRETHLTARRSPDITMSQPRRHKTDEFCHRAYSLFPAGWLLASRCQLFPVFTLETLTHPLVTRDEAENTFDCCDSTPFSAVKTDDLIKEHFSVQKMAFQNVEQCGFYRVFPRKAARRKTTFCSEARGTKYSDVGGWRLIVFMFTGALGSLLATVDGCNVL</sequence>
<proteinExistence type="predicted"/>
<evidence type="ECO:0000313" key="2">
    <source>
        <dbReference type="Proteomes" id="UP000492821"/>
    </source>
</evidence>
<organism evidence="2 3">
    <name type="scientific">Panagrellus redivivus</name>
    <name type="common">Microworm</name>
    <dbReference type="NCBI Taxonomy" id="6233"/>
    <lineage>
        <taxon>Eukaryota</taxon>
        <taxon>Metazoa</taxon>
        <taxon>Ecdysozoa</taxon>
        <taxon>Nematoda</taxon>
        <taxon>Chromadorea</taxon>
        <taxon>Rhabditida</taxon>
        <taxon>Tylenchina</taxon>
        <taxon>Panagrolaimomorpha</taxon>
        <taxon>Panagrolaimoidea</taxon>
        <taxon>Panagrolaimidae</taxon>
        <taxon>Panagrellus</taxon>
    </lineage>
</organism>
<protein>
    <submittedName>
        <fullName evidence="3">Transmembrane protein</fullName>
    </submittedName>
</protein>
<feature type="compositionally biased region" description="Basic and acidic residues" evidence="1">
    <location>
        <begin position="18"/>
        <end position="28"/>
    </location>
</feature>
<accession>A0A7E4VTJ6</accession>
<reference evidence="2" key="1">
    <citation type="journal article" date="2013" name="Genetics">
        <title>The draft genome and transcriptome of Panagrellus redivivus are shaped by the harsh demands of a free-living lifestyle.</title>
        <authorList>
            <person name="Srinivasan J."/>
            <person name="Dillman A.R."/>
            <person name="Macchietto M.G."/>
            <person name="Heikkinen L."/>
            <person name="Lakso M."/>
            <person name="Fracchia K.M."/>
            <person name="Antoshechkin I."/>
            <person name="Mortazavi A."/>
            <person name="Wong G."/>
            <person name="Sternberg P.W."/>
        </authorList>
    </citation>
    <scope>NUCLEOTIDE SEQUENCE [LARGE SCALE GENOMIC DNA]</scope>
    <source>
        <strain evidence="2">MT8872</strain>
    </source>
</reference>
<feature type="region of interest" description="Disordered" evidence="1">
    <location>
        <begin position="1"/>
        <end position="36"/>
    </location>
</feature>
<name>A0A7E4VTJ6_PANRE</name>
<reference evidence="3" key="2">
    <citation type="submission" date="2020-10" db="UniProtKB">
        <authorList>
            <consortium name="WormBaseParasite"/>
        </authorList>
    </citation>
    <scope>IDENTIFICATION</scope>
</reference>
<feature type="compositionally biased region" description="Polar residues" evidence="1">
    <location>
        <begin position="1"/>
        <end position="17"/>
    </location>
</feature>
<evidence type="ECO:0000313" key="3">
    <source>
        <dbReference type="WBParaSite" id="Pan_g3129.t1"/>
    </source>
</evidence>
<dbReference type="WBParaSite" id="Pan_g3129.t1">
    <property type="protein sequence ID" value="Pan_g3129.t1"/>
    <property type="gene ID" value="Pan_g3129"/>
</dbReference>
<dbReference type="Proteomes" id="UP000492821">
    <property type="component" value="Unassembled WGS sequence"/>
</dbReference>
<keyword evidence="2" id="KW-1185">Reference proteome</keyword>
<evidence type="ECO:0000256" key="1">
    <source>
        <dbReference type="SAM" id="MobiDB-lite"/>
    </source>
</evidence>